<dbReference type="Gene3D" id="3.40.190.10">
    <property type="entry name" value="Periplasmic binding protein-like II"/>
    <property type="match status" value="2"/>
</dbReference>
<organism evidence="4 5">
    <name type="scientific">Tsukamurella tyrosinosolvens</name>
    <dbReference type="NCBI Taxonomy" id="57704"/>
    <lineage>
        <taxon>Bacteria</taxon>
        <taxon>Bacillati</taxon>
        <taxon>Actinomycetota</taxon>
        <taxon>Actinomycetes</taxon>
        <taxon>Mycobacteriales</taxon>
        <taxon>Tsukamurellaceae</taxon>
        <taxon>Tsukamurella</taxon>
    </lineage>
</organism>
<dbReference type="PANTHER" id="PTHR43649:SF34">
    <property type="entry name" value="ABC TRANSPORTER PERIPLASMIC-BINDING PROTEIN YCJN-RELATED"/>
    <property type="match status" value="1"/>
</dbReference>
<dbReference type="PANTHER" id="PTHR43649">
    <property type="entry name" value="ARABINOSE-BINDING PROTEIN-RELATED"/>
    <property type="match status" value="1"/>
</dbReference>
<dbReference type="PROSITE" id="PS51257">
    <property type="entry name" value="PROKAR_LIPOPROTEIN"/>
    <property type="match status" value="1"/>
</dbReference>
<evidence type="ECO:0000256" key="2">
    <source>
        <dbReference type="ARBA" id="ARBA00022448"/>
    </source>
</evidence>
<dbReference type="InterPro" id="IPR050490">
    <property type="entry name" value="Bact_solute-bd_prot1"/>
</dbReference>
<reference evidence="5" key="1">
    <citation type="submission" date="2016-10" db="EMBL/GenBank/DDBJ databases">
        <authorList>
            <person name="Varghese N."/>
            <person name="Submissions S."/>
        </authorList>
    </citation>
    <scope>NUCLEOTIDE SEQUENCE [LARGE SCALE GENOMIC DNA]</scope>
    <source>
        <strain evidence="5">DSM 44234</strain>
    </source>
</reference>
<dbReference type="AlphaFoldDB" id="A0A1H4PYP2"/>
<dbReference type="InterPro" id="IPR006059">
    <property type="entry name" value="SBP"/>
</dbReference>
<keyword evidence="2" id="KW-0813">Transport</keyword>
<gene>
    <name evidence="4" type="ORF">SAMN04489793_1588</name>
</gene>
<sequence>MAGRTSRTRNGLPARLGAVGLTSALGATLLAGCGTGASGTEISVYVGADSAATVQRVAEKCSTSEYKVVGYGLPKSADDARLQLARRITGGDASLDVMALDVTWTAEFAQAGWAVKVPDDVAQRTEKRVLAGPLKTAKFTDELYGVPAWTNTQLLWYRKDILSQLTGKPITAPPKFTWSQLLDFTGQSLGKRGPAQIGVTAAQYEGLTVWFNSLLESAGGKVVDETGKRVVLGEGKNREAAVQALRTMKDVATAPGHDPSFTQTMETEIRLGMERGDALFEVNWPFVLSAMQQNSAAGTVPFLPEMTRFADVVKKPTNDQLKQMNAVIQKKFDFTTYPRIAPGVPARPTIGGANYAVSPTSTKKDLAWKAIECLTNDESEKAYGLDAGTPPVLPSLYDDPEYLAVYPMAKLIRDQLQENTSSVRPVTPVYQAMSTLLQAKLSPVGSWDPDSLVDELVTAATKAIDQKGLVP</sequence>
<dbReference type="Proteomes" id="UP000182241">
    <property type="component" value="Unassembled WGS sequence"/>
</dbReference>
<dbReference type="STRING" id="57704.SAMN04489793_1588"/>
<dbReference type="SUPFAM" id="SSF53850">
    <property type="entry name" value="Periplasmic binding protein-like II"/>
    <property type="match status" value="1"/>
</dbReference>
<evidence type="ECO:0000256" key="1">
    <source>
        <dbReference type="ARBA" id="ARBA00008520"/>
    </source>
</evidence>
<evidence type="ECO:0000313" key="5">
    <source>
        <dbReference type="Proteomes" id="UP000182241"/>
    </source>
</evidence>
<keyword evidence="5" id="KW-1185">Reference proteome</keyword>
<dbReference type="EMBL" id="FNSA01000003">
    <property type="protein sequence ID" value="SEC12486.1"/>
    <property type="molecule type" value="Genomic_DNA"/>
</dbReference>
<evidence type="ECO:0000256" key="3">
    <source>
        <dbReference type="ARBA" id="ARBA00022729"/>
    </source>
</evidence>
<accession>A0A1H4PYP2</accession>
<evidence type="ECO:0000313" key="4">
    <source>
        <dbReference type="EMBL" id="SEC12486.1"/>
    </source>
</evidence>
<keyword evidence="3" id="KW-0732">Signal</keyword>
<protein>
    <submittedName>
        <fullName evidence="4">Carbohydrate ABC transporter substrate-binding protein, CUT1 family</fullName>
    </submittedName>
</protein>
<dbReference type="Pfam" id="PF01547">
    <property type="entry name" value="SBP_bac_1"/>
    <property type="match status" value="1"/>
</dbReference>
<comment type="similarity">
    <text evidence="1">Belongs to the bacterial solute-binding protein 1 family.</text>
</comment>
<name>A0A1H4PYP2_TSUTY</name>
<proteinExistence type="inferred from homology"/>